<dbReference type="CDD" id="cd14728">
    <property type="entry name" value="Ere-like"/>
    <property type="match status" value="1"/>
</dbReference>
<evidence type="ECO:0000313" key="2">
    <source>
        <dbReference type="Proteomes" id="UP000315673"/>
    </source>
</evidence>
<dbReference type="KEGG" id="spai:FPZ24_04520"/>
<dbReference type="InterPro" id="IPR052036">
    <property type="entry name" value="Hydrolase/PRTase-associated"/>
</dbReference>
<dbReference type="Gene3D" id="1.20.1440.30">
    <property type="entry name" value="Biosynthetic Protein domain"/>
    <property type="match status" value="1"/>
</dbReference>
<dbReference type="AlphaFoldDB" id="A0A5B8LFI2"/>
<keyword evidence="2" id="KW-1185">Reference proteome</keyword>
<dbReference type="Proteomes" id="UP000315673">
    <property type="component" value="Chromosome"/>
</dbReference>
<name>A0A5B8LFI2_9SPHN</name>
<dbReference type="Gene3D" id="3.30.1870.10">
    <property type="entry name" value="EreA-like, domain 2"/>
    <property type="match status" value="1"/>
</dbReference>
<proteinExistence type="predicted"/>
<dbReference type="GO" id="GO:0046677">
    <property type="term" value="P:response to antibiotic"/>
    <property type="evidence" value="ECO:0007669"/>
    <property type="project" value="InterPro"/>
</dbReference>
<reference evidence="1 2" key="1">
    <citation type="submission" date="2019-07" db="EMBL/GenBank/DDBJ databases">
        <title>Full genome sequence of Sphingomonas sp. 4R-6-7(HKS19).</title>
        <authorList>
            <person name="Im W.-T."/>
        </authorList>
    </citation>
    <scope>NUCLEOTIDE SEQUENCE [LARGE SCALE GENOMIC DNA]</scope>
    <source>
        <strain evidence="1 2">HKS19</strain>
    </source>
</reference>
<organism evidence="1 2">
    <name type="scientific">Sphingomonas panacisoli</name>
    <dbReference type="NCBI Taxonomy" id="1813879"/>
    <lineage>
        <taxon>Bacteria</taxon>
        <taxon>Pseudomonadati</taxon>
        <taxon>Pseudomonadota</taxon>
        <taxon>Alphaproteobacteria</taxon>
        <taxon>Sphingomonadales</taxon>
        <taxon>Sphingomonadaceae</taxon>
        <taxon>Sphingomonas</taxon>
    </lineage>
</organism>
<dbReference type="OrthoDB" id="9810066at2"/>
<sequence>MTGACCDRPFVFPERRYRLPIEFGPGGWMSWISIAAAAAIATVPYNAADEVAARAWIAKAGHRFDAAATSPADLAPLVKRLAGARVIGIGEATHGTHQDEAFKAELIKALVRAGTIDTVAIECNRAAGYGFDRYVRFGEGDPAALIRSPNFFSIWRNDAFGGLLLWLRAWNQKADKPIRVVGIDNQSTGVDASVALAFLSRHDSQTAVRLRDAMQALLPNANGTPVFLYDWIAKSDRATFDAIFKAAGELETRLADAPAGWRDDPDYSEATYAAKVARQGLFEFDHEYKGADKKFDEAEYYSRRDVFMAANLVERIGDGRTALWAHDNHVASAFSAADEQAGWRNLGWSIKAKLKGGYQTVGFTWSRATLNVVNLPDAARNPSVETRVYSDVPLRNDRPGELGHLFSALPGEAWWIDMRTRPHSAALDRWAARPAWRGWAGWRVDPANWQKKNDGGAQAPDRGFDVIVWFRTMSPARVWPGR</sequence>
<dbReference type="PANTHER" id="PTHR31299">
    <property type="entry name" value="ESTERASE, PUTATIVE (AFU_ORTHOLOGUE AFUA_1G05850)-RELATED"/>
    <property type="match status" value="1"/>
</dbReference>
<dbReference type="EMBL" id="CP042306">
    <property type="protein sequence ID" value="QDZ06831.1"/>
    <property type="molecule type" value="Genomic_DNA"/>
</dbReference>
<dbReference type="Gene3D" id="3.40.1660.10">
    <property type="entry name" value="EreA-like (biosynthetic domain)"/>
    <property type="match status" value="1"/>
</dbReference>
<dbReference type="PANTHER" id="PTHR31299:SF0">
    <property type="entry name" value="ESTERASE, PUTATIVE (AFU_ORTHOLOGUE AFUA_1G05850)-RELATED"/>
    <property type="match status" value="1"/>
</dbReference>
<accession>A0A5B8LFI2</accession>
<evidence type="ECO:0000313" key="1">
    <source>
        <dbReference type="EMBL" id="QDZ06831.1"/>
    </source>
</evidence>
<dbReference type="InterPro" id="IPR007815">
    <property type="entry name" value="Emycin_Estase"/>
</dbReference>
<gene>
    <name evidence="1" type="ORF">FPZ24_04520</name>
</gene>
<dbReference type="Pfam" id="PF05139">
    <property type="entry name" value="Erythro_esteras"/>
    <property type="match status" value="1"/>
</dbReference>
<protein>
    <submittedName>
        <fullName evidence="1">Erythromycin esterase family protein</fullName>
    </submittedName>
</protein>
<dbReference type="SUPFAM" id="SSF159501">
    <property type="entry name" value="EreA/ChaN-like"/>
    <property type="match status" value="1"/>
</dbReference>